<evidence type="ECO:0000313" key="2">
    <source>
        <dbReference type="EMBL" id="TQS84609.1"/>
    </source>
</evidence>
<name>A0A8J8PIQ8_9ARCH</name>
<dbReference type="Proteomes" id="UP000752814">
    <property type="component" value="Unassembled WGS sequence"/>
</dbReference>
<comment type="caution">
    <text evidence="2">The sequence shown here is derived from an EMBL/GenBank/DDBJ whole genome shotgun (WGS) entry which is preliminary data.</text>
</comment>
<dbReference type="GeneID" id="41323375"/>
<gene>
    <name evidence="2" type="ORF">A3207_00770</name>
</gene>
<protein>
    <submittedName>
        <fullName evidence="2">Uncharacterized protein</fullName>
    </submittedName>
</protein>
<sequence length="68" mass="8285">MRFRKPPSKSVAVNKKHPKKKRKLSSKQRSARKRKREQNVLFARAWADKQADNYSRRYDRDFKIPLKK</sequence>
<reference evidence="2" key="1">
    <citation type="submission" date="2016-03" db="EMBL/GenBank/DDBJ databases">
        <authorList>
            <person name="Borrel G."/>
            <person name="Mccann A."/>
            <person name="O'Toole P.W."/>
        </authorList>
    </citation>
    <scope>NUCLEOTIDE SEQUENCE</scope>
    <source>
        <strain evidence="2">183</strain>
    </source>
</reference>
<accession>A0A8J8PIQ8</accession>
<proteinExistence type="predicted"/>
<feature type="region of interest" description="Disordered" evidence="1">
    <location>
        <begin position="1"/>
        <end position="38"/>
    </location>
</feature>
<dbReference type="RefSeq" id="WP_020448842.1">
    <property type="nucleotide sequence ID" value="NZ_CAYAYJ010000005.1"/>
</dbReference>
<evidence type="ECO:0000256" key="1">
    <source>
        <dbReference type="SAM" id="MobiDB-lite"/>
    </source>
</evidence>
<dbReference type="AlphaFoldDB" id="A0A8J8PIQ8"/>
<evidence type="ECO:0000313" key="3">
    <source>
        <dbReference type="Proteomes" id="UP000752814"/>
    </source>
</evidence>
<feature type="compositionally biased region" description="Basic residues" evidence="1">
    <location>
        <begin position="14"/>
        <end position="36"/>
    </location>
</feature>
<organism evidence="2 3">
    <name type="scientific">Candidatus Methanomassiliicoccus intestinalis</name>
    <dbReference type="NCBI Taxonomy" id="1406512"/>
    <lineage>
        <taxon>Archaea</taxon>
        <taxon>Methanobacteriati</taxon>
        <taxon>Thermoplasmatota</taxon>
        <taxon>Thermoplasmata</taxon>
        <taxon>Methanomassiliicoccales</taxon>
        <taxon>Methanomassiliicoccaceae</taxon>
        <taxon>Methanomassiliicoccus</taxon>
    </lineage>
</organism>
<dbReference type="EMBL" id="LVVT01000001">
    <property type="protein sequence ID" value="TQS84609.1"/>
    <property type="molecule type" value="Genomic_DNA"/>
</dbReference>